<evidence type="ECO:0000313" key="7">
    <source>
        <dbReference type="EMBL" id="KHO66339.1"/>
    </source>
</evidence>
<feature type="active site" description="Nucleophile" evidence="5">
    <location>
        <position position="7"/>
    </location>
</feature>
<dbReference type="SUPFAM" id="SSF52788">
    <property type="entry name" value="Phosphotyrosine protein phosphatases I"/>
    <property type="match status" value="1"/>
</dbReference>
<sequence>MNILFVCLGNICRSPTAEGVFRQRVRAAGLEDRVHIDSAGTGDWHVGKGPDPRTCRAALQRGYDLSPLRARQVAAEDFQRFDLILAMDHDNLLRLKDIQPDHARAELDLLLRRYGLGRGVVPDPYYGGADGFEQVLDLIEAASDALLAEIKGRL</sequence>
<feature type="active site" description="Proton donor" evidence="5">
    <location>
        <position position="123"/>
    </location>
</feature>
<dbReference type="InterPro" id="IPR036196">
    <property type="entry name" value="Ptyr_pPase_sf"/>
</dbReference>
<protein>
    <recommendedName>
        <fullName evidence="2">protein-tyrosine-phosphatase</fullName>
        <ecNumber evidence="2">3.1.3.48</ecNumber>
    </recommendedName>
</protein>
<dbReference type="SMART" id="SM00226">
    <property type="entry name" value="LMWPc"/>
    <property type="match status" value="1"/>
</dbReference>
<evidence type="ECO:0000256" key="1">
    <source>
        <dbReference type="ARBA" id="ARBA00011063"/>
    </source>
</evidence>
<feature type="domain" description="Phosphotyrosine protein phosphatase I" evidence="6">
    <location>
        <begin position="1"/>
        <end position="149"/>
    </location>
</feature>
<comment type="similarity">
    <text evidence="1">Belongs to the low molecular weight phosphotyrosine protein phosphatase family.</text>
</comment>
<reference evidence="7 8" key="1">
    <citation type="submission" date="2014-11" db="EMBL/GenBank/DDBJ databases">
        <title>Genome sequence of Pseudomonas tuomuerensis JCM 14085.</title>
        <authorList>
            <person name="Shin S.-K."/>
            <person name="Yi H."/>
        </authorList>
    </citation>
    <scope>NUCLEOTIDE SEQUENCE [LARGE SCALE GENOMIC DNA]</scope>
    <source>
        <strain evidence="7 8">JCM 14085</strain>
    </source>
</reference>
<evidence type="ECO:0000256" key="3">
    <source>
        <dbReference type="ARBA" id="ARBA00022801"/>
    </source>
</evidence>
<evidence type="ECO:0000256" key="2">
    <source>
        <dbReference type="ARBA" id="ARBA00013064"/>
    </source>
</evidence>
<keyword evidence="4" id="KW-0904">Protein phosphatase</keyword>
<name>A0A0B3C067_9PSED</name>
<dbReference type="OrthoDB" id="9784339at2"/>
<gene>
    <name evidence="7" type="ORF">PT85_01835</name>
</gene>
<organism evidence="7 8">
    <name type="scientific">Pseudomonas flexibilis</name>
    <dbReference type="NCBI Taxonomy" id="706570"/>
    <lineage>
        <taxon>Bacteria</taxon>
        <taxon>Pseudomonadati</taxon>
        <taxon>Pseudomonadota</taxon>
        <taxon>Gammaproteobacteria</taxon>
        <taxon>Pseudomonadales</taxon>
        <taxon>Pseudomonadaceae</taxon>
        <taxon>Pseudomonas</taxon>
    </lineage>
</organism>
<dbReference type="InterPro" id="IPR017867">
    <property type="entry name" value="Tyr_phospatase_low_mol_wt"/>
</dbReference>
<dbReference type="STRING" id="706570.PT85_01835"/>
<dbReference type="Gene3D" id="3.40.50.2300">
    <property type="match status" value="1"/>
</dbReference>
<evidence type="ECO:0000256" key="4">
    <source>
        <dbReference type="ARBA" id="ARBA00022912"/>
    </source>
</evidence>
<dbReference type="AlphaFoldDB" id="A0A0B3C067"/>
<dbReference type="InterPro" id="IPR023485">
    <property type="entry name" value="Ptyr_pPase"/>
</dbReference>
<keyword evidence="3" id="KW-0378">Hydrolase</keyword>
<evidence type="ECO:0000313" key="8">
    <source>
        <dbReference type="Proteomes" id="UP000030980"/>
    </source>
</evidence>
<keyword evidence="8" id="KW-1185">Reference proteome</keyword>
<feature type="active site" description="Nucleophile" evidence="5">
    <location>
        <position position="13"/>
    </location>
</feature>
<proteinExistence type="inferred from homology"/>
<dbReference type="FunFam" id="3.40.50.2300:FF:000113">
    <property type="entry name" value="Low molecular weight protein-tyrosine-phosphatase"/>
    <property type="match status" value="1"/>
</dbReference>
<comment type="caution">
    <text evidence="7">The sequence shown here is derived from an EMBL/GenBank/DDBJ whole genome shotgun (WGS) entry which is preliminary data.</text>
</comment>
<dbReference type="GO" id="GO:0004725">
    <property type="term" value="F:protein tyrosine phosphatase activity"/>
    <property type="evidence" value="ECO:0007669"/>
    <property type="project" value="UniProtKB-EC"/>
</dbReference>
<evidence type="ECO:0000256" key="5">
    <source>
        <dbReference type="PIRSR" id="PIRSR617867-1"/>
    </source>
</evidence>
<dbReference type="CDD" id="cd16343">
    <property type="entry name" value="LMWPTP"/>
    <property type="match status" value="1"/>
</dbReference>
<dbReference type="EMBL" id="JTAK01000001">
    <property type="protein sequence ID" value="KHO66339.1"/>
    <property type="molecule type" value="Genomic_DNA"/>
</dbReference>
<evidence type="ECO:0000259" key="6">
    <source>
        <dbReference type="SMART" id="SM00226"/>
    </source>
</evidence>
<accession>A0A0B3C067</accession>
<dbReference type="RefSeq" id="WP_027589339.1">
    <property type="nucleotide sequence ID" value="NZ_FMUP01000007.1"/>
</dbReference>
<dbReference type="InterPro" id="IPR050438">
    <property type="entry name" value="LMW_PTPase"/>
</dbReference>
<dbReference type="PANTHER" id="PTHR11717">
    <property type="entry name" value="LOW MOLECULAR WEIGHT PROTEIN TYROSINE PHOSPHATASE"/>
    <property type="match status" value="1"/>
</dbReference>
<dbReference type="Pfam" id="PF01451">
    <property type="entry name" value="LMWPc"/>
    <property type="match status" value="1"/>
</dbReference>
<dbReference type="PANTHER" id="PTHR11717:SF7">
    <property type="entry name" value="LOW MOLECULAR WEIGHT PHOSPHOTYROSINE PROTEIN PHOSPHATASE"/>
    <property type="match status" value="1"/>
</dbReference>
<dbReference type="Proteomes" id="UP000030980">
    <property type="component" value="Unassembled WGS sequence"/>
</dbReference>
<dbReference type="EC" id="3.1.3.48" evidence="2"/>
<dbReference type="PRINTS" id="PR00719">
    <property type="entry name" value="LMWPTPASE"/>
</dbReference>